<name>A0A830ZXI7_MICAE</name>
<sequence length="62" mass="7341">MTTYLLVSQTEPYIEQYFRLAQSDRWQLQTYDQLSQIIPLESLNVELPLLEIYRRVSFAAAS</sequence>
<protein>
    <submittedName>
        <fullName evidence="1">Uncharacterized protein</fullName>
    </submittedName>
</protein>
<dbReference type="EMBL" id="CAIH01000417">
    <property type="protein sequence ID" value="CCH95394.1"/>
    <property type="molecule type" value="Genomic_DNA"/>
</dbReference>
<evidence type="ECO:0000313" key="2">
    <source>
        <dbReference type="Proteomes" id="UP000005806"/>
    </source>
</evidence>
<comment type="caution">
    <text evidence="1">The sequence shown here is derived from an EMBL/GenBank/DDBJ whole genome shotgun (WGS) entry which is preliminary data.</text>
</comment>
<organism evidence="1 2">
    <name type="scientific">Microcystis aeruginosa PCC 9432</name>
    <dbReference type="NCBI Taxonomy" id="1160280"/>
    <lineage>
        <taxon>Bacteria</taxon>
        <taxon>Bacillati</taxon>
        <taxon>Cyanobacteriota</taxon>
        <taxon>Cyanophyceae</taxon>
        <taxon>Oscillatoriophycideae</taxon>
        <taxon>Chroococcales</taxon>
        <taxon>Microcystaceae</taxon>
        <taxon>Microcystis</taxon>
    </lineage>
</organism>
<dbReference type="AlphaFoldDB" id="A0A830ZXI7"/>
<proteinExistence type="predicted"/>
<accession>A0A830ZXI7</accession>
<evidence type="ECO:0000313" key="1">
    <source>
        <dbReference type="EMBL" id="CCH95394.1"/>
    </source>
</evidence>
<reference evidence="1 2" key="1">
    <citation type="submission" date="2012-04" db="EMBL/GenBank/DDBJ databases">
        <authorList>
            <person name="Genoscope - CEA"/>
        </authorList>
    </citation>
    <scope>NUCLEOTIDE SEQUENCE [LARGE SCALE GENOMIC DNA]</scope>
    <source>
        <strain evidence="1 2">9432</strain>
    </source>
</reference>
<dbReference type="Proteomes" id="UP000005806">
    <property type="component" value="Unassembled WGS sequence"/>
</dbReference>
<gene>
    <name evidence="1" type="ORF">MICCA_80062</name>
</gene>